<feature type="region of interest" description="Disordered" evidence="1">
    <location>
        <begin position="586"/>
        <end position="681"/>
    </location>
</feature>
<evidence type="ECO:0000256" key="1">
    <source>
        <dbReference type="SAM" id="MobiDB-lite"/>
    </source>
</evidence>
<dbReference type="EMBL" id="HG793128">
    <property type="protein sequence ID" value="CDK27670.1"/>
    <property type="molecule type" value="Genomic_DNA"/>
</dbReference>
<name>W6MWM8_9ASCO</name>
<dbReference type="GO" id="GO:0031625">
    <property type="term" value="F:ubiquitin protein ligase binding"/>
    <property type="evidence" value="ECO:0007669"/>
    <property type="project" value="TreeGrafter"/>
</dbReference>
<dbReference type="AlphaFoldDB" id="W6MWM8"/>
<dbReference type="HOGENOM" id="CLU_018982_3_0_1"/>
<dbReference type="PANTHER" id="PTHR11188:SF62">
    <property type="entry name" value="ARRESTIN-RELATED TRAFFICKING ADAPTER 5"/>
    <property type="match status" value="1"/>
</dbReference>
<feature type="compositionally biased region" description="Polar residues" evidence="1">
    <location>
        <begin position="134"/>
        <end position="154"/>
    </location>
</feature>
<feature type="compositionally biased region" description="Low complexity" evidence="1">
    <location>
        <begin position="638"/>
        <end position="672"/>
    </location>
</feature>
<feature type="compositionally biased region" description="Polar residues" evidence="1">
    <location>
        <begin position="610"/>
        <end position="629"/>
    </location>
</feature>
<dbReference type="Gene3D" id="2.60.40.640">
    <property type="match status" value="2"/>
</dbReference>
<organism evidence="3 4">
    <name type="scientific">Kuraishia capsulata CBS 1993</name>
    <dbReference type="NCBI Taxonomy" id="1382522"/>
    <lineage>
        <taxon>Eukaryota</taxon>
        <taxon>Fungi</taxon>
        <taxon>Dikarya</taxon>
        <taxon>Ascomycota</taxon>
        <taxon>Saccharomycotina</taxon>
        <taxon>Pichiomycetes</taxon>
        <taxon>Pichiales</taxon>
        <taxon>Pichiaceae</taxon>
        <taxon>Kuraishia</taxon>
    </lineage>
</organism>
<feature type="compositionally biased region" description="Low complexity" evidence="1">
    <location>
        <begin position="592"/>
        <end position="607"/>
    </location>
</feature>
<reference evidence="3" key="1">
    <citation type="submission" date="2013-12" db="EMBL/GenBank/DDBJ databases">
        <authorList>
            <person name="Genoscope - CEA"/>
        </authorList>
    </citation>
    <scope>NUCLEOTIDE SEQUENCE</scope>
    <source>
        <strain evidence="3">CBS 1993</strain>
    </source>
</reference>
<dbReference type="STRING" id="1382522.W6MWM8"/>
<feature type="region of interest" description="Disordered" evidence="1">
    <location>
        <begin position="441"/>
        <end position="516"/>
    </location>
</feature>
<dbReference type="OrthoDB" id="2333384at2759"/>
<evidence type="ECO:0000313" key="3">
    <source>
        <dbReference type="EMBL" id="CDK27670.1"/>
    </source>
</evidence>
<dbReference type="Proteomes" id="UP000019384">
    <property type="component" value="Unassembled WGS sequence"/>
</dbReference>
<protein>
    <recommendedName>
        <fullName evidence="2">Arrestin C-terminal-like domain-containing protein</fullName>
    </recommendedName>
</protein>
<dbReference type="RefSeq" id="XP_022459663.1">
    <property type="nucleotide sequence ID" value="XM_022602084.1"/>
</dbReference>
<evidence type="ECO:0000259" key="2">
    <source>
        <dbReference type="SMART" id="SM01017"/>
    </source>
</evidence>
<dbReference type="InterPro" id="IPR050357">
    <property type="entry name" value="Arrestin_domain-protein"/>
</dbReference>
<accession>W6MWM8</accession>
<feature type="domain" description="Arrestin C-terminal-like" evidence="2">
    <location>
        <begin position="272"/>
        <end position="415"/>
    </location>
</feature>
<keyword evidence="4" id="KW-1185">Reference proteome</keyword>
<dbReference type="GO" id="GO:0030674">
    <property type="term" value="F:protein-macromolecule adaptor activity"/>
    <property type="evidence" value="ECO:0007669"/>
    <property type="project" value="TreeGrafter"/>
</dbReference>
<dbReference type="GO" id="GO:0005829">
    <property type="term" value="C:cytosol"/>
    <property type="evidence" value="ECO:0007669"/>
    <property type="project" value="TreeGrafter"/>
</dbReference>
<reference evidence="3" key="2">
    <citation type="submission" date="2014-02" db="EMBL/GenBank/DDBJ databases">
        <title>Complete DNA sequence of /Kuraishia capsulata/ illustrates novel genomic features among budding yeasts (/Saccharomycotina/).</title>
        <authorList>
            <person name="Morales L."/>
            <person name="Noel B."/>
            <person name="Porcel B."/>
            <person name="Marcet-Houben M."/>
            <person name="Hullo M-F."/>
            <person name="Sacerdot C."/>
            <person name="Tekaia F."/>
            <person name="Leh-Louis V."/>
            <person name="Despons L."/>
            <person name="Khanna V."/>
            <person name="Aury J-M."/>
            <person name="Barbe V."/>
            <person name="Couloux A."/>
            <person name="Labadie K."/>
            <person name="Pelletier E."/>
            <person name="Souciet J-L."/>
            <person name="Boekhout T."/>
            <person name="Gabaldon T."/>
            <person name="Wincker P."/>
            <person name="Dujon B."/>
        </authorList>
    </citation>
    <scope>NUCLEOTIDE SEQUENCE</scope>
    <source>
        <strain evidence="3">CBS 1993</strain>
    </source>
</reference>
<evidence type="ECO:0000313" key="4">
    <source>
        <dbReference type="Proteomes" id="UP000019384"/>
    </source>
</evidence>
<feature type="compositionally biased region" description="Polar residues" evidence="1">
    <location>
        <begin position="454"/>
        <end position="467"/>
    </location>
</feature>
<gene>
    <name evidence="3" type="ORF">KUCA_T00003649001</name>
</gene>
<dbReference type="InterPro" id="IPR011022">
    <property type="entry name" value="Arrestin_C-like"/>
</dbReference>
<proteinExistence type="predicted"/>
<dbReference type="InterPro" id="IPR014752">
    <property type="entry name" value="Arrestin-like_C"/>
</dbReference>
<sequence length="681" mass="73062">MFQRGKSAAQQPSLFDIRNTVLIKGTEYEAPSVLLTGHLVFSLPEATRVKAVGLELTGTFKLDFMESVTDHRKVIANIPVKAEATVFRCSWDNLLVQEKGSIKTGDYGHPVVISDNALVRHVTSALNELLVSQESPGYSPSQTGHQPGNHSPGQRLSSPKPRLRRSNAPTLLQLPPSVMSGSTPFEGVSTPTGGVSFNLPADNYSLPFSCVLPGNVPETVEGLQSGSLLYKLDAVIDKGKHQFKRSKYIRIFRTPSPSDALLSDDCSIENTWSGKVQYQVRLPRKALPIGGTAKIEILIIPLSKGLKLGKITCCVQQQCELKGANGRVYNYDSTIYESDFPSIPAESLSEDRWALEGLIQLPPNLKQCTQDCRLKNDIIIVKHRLLVTVKIINPDGHFSEVRSKLPVVLYVTSKVPVEARSVAADNDGVIHFRPGFQPLFEPVGSGSHSGHGDISTTVSPASPTPAQIHTVRDEDAGETPEGSMGIYENDDDPVLPAYDASSRDPLFSPSAEDSSGHVSPFFGSASNNASGFSSPAMQYLSRVNSASNLAGGQGSGSGSGSLFPLMMSVLPSYDSAADEDVTNIDLAPPYQDTSKVSETESSSSGDSYANFPQNTSILPGASSQSQSRSRPFLLGRHSNSSLKNLGSNKPLLSRAFSSGSLSGSRPSTPSMSIAERLTKRS</sequence>
<dbReference type="Pfam" id="PF02752">
    <property type="entry name" value="Arrestin_C"/>
    <property type="match status" value="1"/>
</dbReference>
<dbReference type="SMART" id="SM01017">
    <property type="entry name" value="Arrestin_C"/>
    <property type="match status" value="1"/>
</dbReference>
<dbReference type="GeneID" id="34521051"/>
<dbReference type="GO" id="GO:0005886">
    <property type="term" value="C:plasma membrane"/>
    <property type="evidence" value="ECO:0007669"/>
    <property type="project" value="TreeGrafter"/>
</dbReference>
<dbReference type="PANTHER" id="PTHR11188">
    <property type="entry name" value="ARRESTIN DOMAIN CONTAINING PROTEIN"/>
    <property type="match status" value="1"/>
</dbReference>
<feature type="region of interest" description="Disordered" evidence="1">
    <location>
        <begin position="134"/>
        <end position="176"/>
    </location>
</feature>
<dbReference type="GO" id="GO:0070086">
    <property type="term" value="P:ubiquitin-dependent endocytosis"/>
    <property type="evidence" value="ECO:0007669"/>
    <property type="project" value="TreeGrafter"/>
</dbReference>